<dbReference type="RefSeq" id="WP_238223184.1">
    <property type="nucleotide sequence ID" value="NZ_BPQD01000004.1"/>
</dbReference>
<evidence type="ECO:0000313" key="3">
    <source>
        <dbReference type="EMBL" id="MDN3591322.1"/>
    </source>
</evidence>
<protein>
    <submittedName>
        <fullName evidence="3">Uncharacterized protein</fullName>
    </submittedName>
</protein>
<feature type="chain" id="PRO_5045959491" evidence="2">
    <location>
        <begin position="28"/>
        <end position="122"/>
    </location>
</feature>
<feature type="compositionally biased region" description="Low complexity" evidence="1">
    <location>
        <begin position="102"/>
        <end position="111"/>
    </location>
</feature>
<organism evidence="3 4">
    <name type="scientific">Methylobacterium adhaesivum</name>
    <dbReference type="NCBI Taxonomy" id="333297"/>
    <lineage>
        <taxon>Bacteria</taxon>
        <taxon>Pseudomonadati</taxon>
        <taxon>Pseudomonadota</taxon>
        <taxon>Alphaproteobacteria</taxon>
        <taxon>Hyphomicrobiales</taxon>
        <taxon>Methylobacteriaceae</taxon>
        <taxon>Methylobacterium</taxon>
    </lineage>
</organism>
<accession>A0ABT8BIK9</accession>
<comment type="caution">
    <text evidence="3">The sequence shown here is derived from an EMBL/GenBank/DDBJ whole genome shotgun (WGS) entry which is preliminary data.</text>
</comment>
<keyword evidence="4" id="KW-1185">Reference proteome</keyword>
<feature type="region of interest" description="Disordered" evidence="1">
    <location>
        <begin position="102"/>
        <end position="122"/>
    </location>
</feature>
<reference evidence="4" key="1">
    <citation type="journal article" date="2019" name="Int. J. Syst. Evol. Microbiol.">
        <title>The Global Catalogue of Microorganisms (GCM) 10K type strain sequencing project: providing services to taxonomists for standard genome sequencing and annotation.</title>
        <authorList>
            <consortium name="The Broad Institute Genomics Platform"/>
            <consortium name="The Broad Institute Genome Sequencing Center for Infectious Disease"/>
            <person name="Wu L."/>
            <person name="Ma J."/>
        </authorList>
    </citation>
    <scope>NUCLEOTIDE SEQUENCE [LARGE SCALE GENOMIC DNA]</scope>
    <source>
        <strain evidence="4">CECT 7069</strain>
    </source>
</reference>
<gene>
    <name evidence="3" type="ORF">QWZ12_11930</name>
</gene>
<sequence length="122" mass="12513">MRRSILACFVASASGAMGVTFALSAHAQEPLLLRIKPLGEAPQDLGAGSGPTWEDEARQARARNEAVWARAERRANIAIASVCTGCLVPTKPHAEHPAAIATGSAAPALPATPVPIAQTGTP</sequence>
<feature type="signal peptide" evidence="2">
    <location>
        <begin position="1"/>
        <end position="27"/>
    </location>
</feature>
<evidence type="ECO:0000313" key="4">
    <source>
        <dbReference type="Proteomes" id="UP001224644"/>
    </source>
</evidence>
<keyword evidence="2" id="KW-0732">Signal</keyword>
<evidence type="ECO:0000256" key="2">
    <source>
        <dbReference type="SAM" id="SignalP"/>
    </source>
</evidence>
<dbReference type="EMBL" id="JAUFPX010000008">
    <property type="protein sequence ID" value="MDN3591322.1"/>
    <property type="molecule type" value="Genomic_DNA"/>
</dbReference>
<proteinExistence type="predicted"/>
<evidence type="ECO:0000256" key="1">
    <source>
        <dbReference type="SAM" id="MobiDB-lite"/>
    </source>
</evidence>
<dbReference type="Proteomes" id="UP001224644">
    <property type="component" value="Unassembled WGS sequence"/>
</dbReference>
<name>A0ABT8BIK9_9HYPH</name>